<dbReference type="Proteomes" id="UP000217005">
    <property type="component" value="Unassembled WGS sequence"/>
</dbReference>
<evidence type="ECO:0000259" key="6">
    <source>
        <dbReference type="Pfam" id="PF25917"/>
    </source>
</evidence>
<dbReference type="InterPro" id="IPR006143">
    <property type="entry name" value="RND_pump_MFP"/>
</dbReference>
<evidence type="ECO:0000256" key="1">
    <source>
        <dbReference type="ARBA" id="ARBA00004196"/>
    </source>
</evidence>
<evidence type="ECO:0000313" key="10">
    <source>
        <dbReference type="EMBL" id="OZI58461.1"/>
    </source>
</evidence>
<dbReference type="Gene3D" id="1.10.287.470">
    <property type="entry name" value="Helix hairpin bin"/>
    <property type="match status" value="1"/>
</dbReference>
<evidence type="ECO:0000259" key="5">
    <source>
        <dbReference type="Pfam" id="PF25876"/>
    </source>
</evidence>
<feature type="domain" description="Multidrug resistance protein MdtA-like beta-barrel" evidence="7">
    <location>
        <begin position="211"/>
        <end position="302"/>
    </location>
</feature>
<dbReference type="EMBL" id="NEVR01000004">
    <property type="protein sequence ID" value="OZI58461.1"/>
    <property type="molecule type" value="Genomic_DNA"/>
</dbReference>
<evidence type="ECO:0000256" key="2">
    <source>
        <dbReference type="ARBA" id="ARBA00009477"/>
    </source>
</evidence>
<dbReference type="Gene3D" id="2.40.30.170">
    <property type="match status" value="1"/>
</dbReference>
<evidence type="ECO:0000259" key="7">
    <source>
        <dbReference type="Pfam" id="PF25944"/>
    </source>
</evidence>
<dbReference type="PROSITE" id="PS51257">
    <property type="entry name" value="PROKAR_LIPOPROTEIN"/>
    <property type="match status" value="1"/>
</dbReference>
<dbReference type="InterPro" id="IPR058624">
    <property type="entry name" value="MdtA-like_HH"/>
</dbReference>
<keyword evidence="11" id="KW-1185">Reference proteome</keyword>
<evidence type="ECO:0000256" key="4">
    <source>
        <dbReference type="SAM" id="SignalP"/>
    </source>
</evidence>
<evidence type="ECO:0000256" key="3">
    <source>
        <dbReference type="SAM" id="MobiDB-lite"/>
    </source>
</evidence>
<dbReference type="GO" id="GO:0030313">
    <property type="term" value="C:cell envelope"/>
    <property type="evidence" value="ECO:0007669"/>
    <property type="project" value="UniProtKB-SubCell"/>
</dbReference>
<feature type="domain" description="Multidrug resistance protein MdtA-like alpha-helical hairpin" evidence="5">
    <location>
        <begin position="106"/>
        <end position="174"/>
    </location>
</feature>
<dbReference type="FunFam" id="2.40.420.20:FF:000001">
    <property type="entry name" value="Efflux RND transporter periplasmic adaptor subunit"/>
    <property type="match status" value="1"/>
</dbReference>
<dbReference type="RefSeq" id="WP_094826606.1">
    <property type="nucleotide sequence ID" value="NZ_NEVL01000003.1"/>
</dbReference>
<feature type="signal peptide" evidence="4">
    <location>
        <begin position="1"/>
        <end position="24"/>
    </location>
</feature>
<dbReference type="GO" id="GO:0022857">
    <property type="term" value="F:transmembrane transporter activity"/>
    <property type="evidence" value="ECO:0007669"/>
    <property type="project" value="InterPro"/>
</dbReference>
<feature type="domain" description="Multidrug resistance protein MdtA-like C-terminal permuted SH3" evidence="8">
    <location>
        <begin position="308"/>
        <end position="367"/>
    </location>
</feature>
<evidence type="ECO:0000259" key="8">
    <source>
        <dbReference type="Pfam" id="PF25967"/>
    </source>
</evidence>
<evidence type="ECO:0000313" key="9">
    <source>
        <dbReference type="EMBL" id="OZI35797.1"/>
    </source>
</evidence>
<accession>A0A261SFL0</accession>
<dbReference type="Pfam" id="PF25967">
    <property type="entry name" value="RND-MFP_C"/>
    <property type="match status" value="1"/>
</dbReference>
<dbReference type="OrthoDB" id="9783047at2"/>
<protein>
    <submittedName>
        <fullName evidence="9">Efflux transporter periplasmic adaptor subunit</fullName>
    </submittedName>
</protein>
<evidence type="ECO:0000313" key="11">
    <source>
        <dbReference type="Proteomes" id="UP000216354"/>
    </source>
</evidence>
<comment type="subcellular location">
    <subcellularLocation>
        <location evidence="1">Cell envelope</location>
    </subcellularLocation>
</comment>
<dbReference type="Gene3D" id="2.40.420.20">
    <property type="match status" value="1"/>
</dbReference>
<dbReference type="GO" id="GO:0046677">
    <property type="term" value="P:response to antibiotic"/>
    <property type="evidence" value="ECO:0007669"/>
    <property type="project" value="TreeGrafter"/>
</dbReference>
<dbReference type="InterPro" id="IPR058627">
    <property type="entry name" value="MdtA-like_C"/>
</dbReference>
<evidence type="ECO:0000313" key="12">
    <source>
        <dbReference type="Proteomes" id="UP000217005"/>
    </source>
</evidence>
<feature type="region of interest" description="Disordered" evidence="3">
    <location>
        <begin position="380"/>
        <end position="400"/>
    </location>
</feature>
<dbReference type="InterPro" id="IPR058626">
    <property type="entry name" value="MdtA-like_b-barrel"/>
</dbReference>
<keyword evidence="4" id="KW-0732">Signal</keyword>
<dbReference type="NCBIfam" id="TIGR01730">
    <property type="entry name" value="RND_mfp"/>
    <property type="match status" value="1"/>
</dbReference>
<comment type="similarity">
    <text evidence="2">Belongs to the membrane fusion protein (MFP) (TC 8.A.1) family.</text>
</comment>
<dbReference type="AlphaFoldDB" id="A0A261SFL0"/>
<reference evidence="9 12" key="2">
    <citation type="submission" date="2017-05" db="EMBL/GenBank/DDBJ databases">
        <title>Complete and WGS of Bordetella genogroups.</title>
        <authorList>
            <person name="Spilker T."/>
            <person name="LiPuma J."/>
        </authorList>
    </citation>
    <scope>NUCLEOTIDE SEQUENCE [LARGE SCALE GENOMIC DNA]</scope>
    <source>
        <strain evidence="9 12">AU17610</strain>
    </source>
</reference>
<feature type="chain" id="PRO_5012447178" evidence="4">
    <location>
        <begin position="25"/>
        <end position="400"/>
    </location>
</feature>
<proteinExistence type="inferred from homology"/>
<comment type="caution">
    <text evidence="9">The sequence shown here is derived from an EMBL/GenBank/DDBJ whole genome shotgun (WGS) entry which is preliminary data.</text>
</comment>
<gene>
    <name evidence="10" type="ORF">CAL27_17340</name>
    <name evidence="9" type="ORF">CEG14_12135</name>
</gene>
<sequence>MKKNKLVRQGALALSATALVLALAACGKQDAPPAAGKPQVSVVTLKTQPVSLTTELPGRTSAFRNAEVRPQVNGIVQKRLFTEGGEVRAGQQLYQIDPSLYQAEFDSRKAALARAEATLRTANLLAQRYKPLAETRAVSRQTYDDAVAARDQANADVLSAKAALETARINLVYTKVLSPIDGIIGRSAVTEGALVTANQTNAIAQVQQIDPIYVDVTQSSVQLLRLKNALASGQLQQGGTDQEARVTLTLEDGTQYDQPGKLQFSEVTVDPGTGSVTIRAEFPNPKRQLLPGMFVRARLAQGVASEGLLVPQRGVTRSQRGIPTALVVNAENKVELRELVADRAIGDQWLITKGLQAGDRVIVEGLQSVRPGAEVTVAEAKPAGAAAQPQPAAQSNAQAK</sequence>
<reference evidence="10 11" key="1">
    <citation type="submission" date="2017-05" db="EMBL/GenBank/DDBJ databases">
        <title>Complete and WGS of Bordetella genogroups.</title>
        <authorList>
            <person name="Spilker T."/>
            <person name="Lipuma J."/>
        </authorList>
    </citation>
    <scope>NUCLEOTIDE SEQUENCE [LARGE SCALE GENOMIC DNA]</scope>
    <source>
        <strain evidence="10 11">AU9795</strain>
    </source>
</reference>
<dbReference type="EMBL" id="NEVL01000003">
    <property type="protein sequence ID" value="OZI35797.1"/>
    <property type="molecule type" value="Genomic_DNA"/>
</dbReference>
<dbReference type="Pfam" id="PF25944">
    <property type="entry name" value="Beta-barrel_RND"/>
    <property type="match status" value="1"/>
</dbReference>
<dbReference type="Pfam" id="PF25876">
    <property type="entry name" value="HH_MFP_RND"/>
    <property type="match status" value="1"/>
</dbReference>
<feature type="domain" description="Multidrug resistance protein MdtA-like barrel-sandwich hybrid" evidence="6">
    <location>
        <begin position="64"/>
        <end position="206"/>
    </location>
</feature>
<dbReference type="GO" id="GO:0005886">
    <property type="term" value="C:plasma membrane"/>
    <property type="evidence" value="ECO:0007669"/>
    <property type="project" value="TreeGrafter"/>
</dbReference>
<dbReference type="SUPFAM" id="SSF111369">
    <property type="entry name" value="HlyD-like secretion proteins"/>
    <property type="match status" value="1"/>
</dbReference>
<dbReference type="PANTHER" id="PTHR30158">
    <property type="entry name" value="ACRA/E-RELATED COMPONENT OF DRUG EFFLUX TRANSPORTER"/>
    <property type="match status" value="1"/>
</dbReference>
<dbReference type="Gene3D" id="2.40.50.100">
    <property type="match status" value="1"/>
</dbReference>
<dbReference type="Pfam" id="PF25917">
    <property type="entry name" value="BSH_RND"/>
    <property type="match status" value="1"/>
</dbReference>
<organism evidence="9 12">
    <name type="scientific">Bordetella genomosp. 1</name>
    <dbReference type="NCBI Taxonomy" id="1395607"/>
    <lineage>
        <taxon>Bacteria</taxon>
        <taxon>Pseudomonadati</taxon>
        <taxon>Pseudomonadota</taxon>
        <taxon>Betaproteobacteria</taxon>
        <taxon>Burkholderiales</taxon>
        <taxon>Alcaligenaceae</taxon>
        <taxon>Bordetella</taxon>
    </lineage>
</organism>
<dbReference type="InterPro" id="IPR058625">
    <property type="entry name" value="MdtA-like_BSH"/>
</dbReference>
<dbReference type="PANTHER" id="PTHR30158:SF3">
    <property type="entry name" value="MULTIDRUG EFFLUX PUMP SUBUNIT ACRA-RELATED"/>
    <property type="match status" value="1"/>
</dbReference>
<name>A0A261SFL0_9BORD</name>
<dbReference type="Proteomes" id="UP000216354">
    <property type="component" value="Unassembled WGS sequence"/>
</dbReference>